<dbReference type="AlphaFoldDB" id="A0A0F9R5H1"/>
<protein>
    <submittedName>
        <fullName evidence="1">Uncharacterized protein</fullName>
    </submittedName>
</protein>
<proteinExistence type="predicted"/>
<sequence>MTRYRESSFDLYEISKKIKEKKEKLDLKLENLQFRESERERMNMIAQNEERTKNAQIYAEDFKREEQRKRDQLEYDKSEAGRTEAVRLEAKENRRRWRKMGYTEEQIRVHKGLSPTERVRHMNKVAQDETNGWLENINLSKFKTKLKDLVNYKPVYRIRNP</sequence>
<reference evidence="1" key="1">
    <citation type="journal article" date="2015" name="Nature">
        <title>Complex archaea that bridge the gap between prokaryotes and eukaryotes.</title>
        <authorList>
            <person name="Spang A."/>
            <person name="Saw J.H."/>
            <person name="Jorgensen S.L."/>
            <person name="Zaremba-Niedzwiedzka K."/>
            <person name="Martijn J."/>
            <person name="Lind A.E."/>
            <person name="van Eijk R."/>
            <person name="Schleper C."/>
            <person name="Guy L."/>
            <person name="Ettema T.J."/>
        </authorList>
    </citation>
    <scope>NUCLEOTIDE SEQUENCE</scope>
</reference>
<comment type="caution">
    <text evidence="1">The sequence shown here is derived from an EMBL/GenBank/DDBJ whole genome shotgun (WGS) entry which is preliminary data.</text>
</comment>
<organism evidence="1">
    <name type="scientific">marine sediment metagenome</name>
    <dbReference type="NCBI Taxonomy" id="412755"/>
    <lineage>
        <taxon>unclassified sequences</taxon>
        <taxon>metagenomes</taxon>
        <taxon>ecological metagenomes</taxon>
    </lineage>
</organism>
<evidence type="ECO:0000313" key="1">
    <source>
        <dbReference type="EMBL" id="KKN51800.1"/>
    </source>
</evidence>
<dbReference type="EMBL" id="LAZR01001048">
    <property type="protein sequence ID" value="KKN51800.1"/>
    <property type="molecule type" value="Genomic_DNA"/>
</dbReference>
<gene>
    <name evidence="1" type="ORF">LCGC14_0619000</name>
</gene>
<name>A0A0F9R5H1_9ZZZZ</name>
<accession>A0A0F9R5H1</accession>